<dbReference type="InterPro" id="IPR045851">
    <property type="entry name" value="AMP-bd_C_sf"/>
</dbReference>
<comment type="caution">
    <text evidence="14">The sequence shown here is derived from an EMBL/GenBank/DDBJ whole genome shotgun (WGS) entry which is preliminary data.</text>
</comment>
<comment type="subunit">
    <text evidence="1">Monomer.</text>
</comment>
<dbReference type="Proteomes" id="UP000320679">
    <property type="component" value="Unassembled WGS sequence"/>
</dbReference>
<evidence type="ECO:0000256" key="2">
    <source>
        <dbReference type="ARBA" id="ARBA00022450"/>
    </source>
</evidence>
<dbReference type="PIRSF" id="PIRSF006444">
    <property type="entry name" value="PaaK"/>
    <property type="match status" value="1"/>
</dbReference>
<comment type="similarity">
    <text evidence="7 11">Belongs to the phenylacetyl-CoA ligase family.</text>
</comment>
<gene>
    <name evidence="14" type="ORF">E3J59_06640</name>
</gene>
<dbReference type="PROSITE" id="PS00455">
    <property type="entry name" value="AMP_BINDING"/>
    <property type="match status" value="1"/>
</dbReference>
<reference evidence="14 15" key="1">
    <citation type="submission" date="2019-03" db="EMBL/GenBank/DDBJ databases">
        <title>Metabolic potential of uncultured bacteria and archaea associated with petroleum seepage in deep-sea sediments.</title>
        <authorList>
            <person name="Dong X."/>
            <person name="Hubert C."/>
        </authorList>
    </citation>
    <scope>NUCLEOTIDE SEQUENCE [LARGE SCALE GENOMIC DNA]</scope>
    <source>
        <strain evidence="14">E29_bin78</strain>
    </source>
</reference>
<dbReference type="InterPro" id="IPR020845">
    <property type="entry name" value="AMP-binding_CS"/>
</dbReference>
<accession>A0A523ULD1</accession>
<dbReference type="InterPro" id="IPR051414">
    <property type="entry name" value="Adenylate-forming_Reductase"/>
</dbReference>
<dbReference type="PANTHER" id="PTHR43439:SF2">
    <property type="entry name" value="ENZYME, PUTATIVE (JCVI)-RELATED"/>
    <property type="match status" value="1"/>
</dbReference>
<name>A0A523ULD1_UNCAE</name>
<dbReference type="PANTHER" id="PTHR43439">
    <property type="entry name" value="PHENYLACETATE-COENZYME A LIGASE"/>
    <property type="match status" value="1"/>
</dbReference>
<dbReference type="Gene3D" id="3.30.300.30">
    <property type="match status" value="1"/>
</dbReference>
<dbReference type="InterPro" id="IPR000873">
    <property type="entry name" value="AMP-dep_synth/lig_dom"/>
</dbReference>
<dbReference type="UniPathway" id="UPA00930"/>
<organism evidence="14 15">
    <name type="scientific">Aerophobetes bacterium</name>
    <dbReference type="NCBI Taxonomy" id="2030807"/>
    <lineage>
        <taxon>Bacteria</taxon>
        <taxon>Candidatus Aerophobota</taxon>
    </lineage>
</organism>
<evidence type="ECO:0000259" key="12">
    <source>
        <dbReference type="Pfam" id="PF00501"/>
    </source>
</evidence>
<evidence type="ECO:0000256" key="6">
    <source>
        <dbReference type="ARBA" id="ARBA00060591"/>
    </source>
</evidence>
<dbReference type="EMBL" id="SOJK01000276">
    <property type="protein sequence ID" value="TET43335.1"/>
    <property type="molecule type" value="Genomic_DNA"/>
</dbReference>
<dbReference type="Pfam" id="PF14535">
    <property type="entry name" value="AMP-binding_C_2"/>
    <property type="match status" value="1"/>
</dbReference>
<proteinExistence type="inferred from homology"/>
<dbReference type="AlphaFoldDB" id="A0A523ULD1"/>
<comment type="catalytic activity">
    <reaction evidence="11">
        <text>2-phenylacetate + ATP + CoA = phenylacetyl-CoA + AMP + diphosphate</text>
        <dbReference type="Rhea" id="RHEA:20956"/>
        <dbReference type="ChEBI" id="CHEBI:18401"/>
        <dbReference type="ChEBI" id="CHEBI:30616"/>
        <dbReference type="ChEBI" id="CHEBI:33019"/>
        <dbReference type="ChEBI" id="CHEBI:57287"/>
        <dbReference type="ChEBI" id="CHEBI:57390"/>
        <dbReference type="ChEBI" id="CHEBI:456215"/>
        <dbReference type="EC" id="6.2.1.30"/>
    </reaction>
</comment>
<dbReference type="FunFam" id="3.40.50.12780:FF:000016">
    <property type="entry name" value="Phenylacetate-coenzyme A ligase"/>
    <property type="match status" value="1"/>
</dbReference>
<evidence type="ECO:0000256" key="10">
    <source>
        <dbReference type="ARBA" id="ARBA00075111"/>
    </source>
</evidence>
<feature type="domain" description="AMP-dependent ligase C-terminal" evidence="13">
    <location>
        <begin position="336"/>
        <end position="432"/>
    </location>
</feature>
<dbReference type="Gene3D" id="3.40.50.12780">
    <property type="entry name" value="N-terminal domain of ligase-like"/>
    <property type="match status" value="1"/>
</dbReference>
<dbReference type="InterPro" id="IPR028154">
    <property type="entry name" value="AMP-dep_Lig_C"/>
</dbReference>
<dbReference type="InterPro" id="IPR042099">
    <property type="entry name" value="ANL_N_sf"/>
</dbReference>
<keyword evidence="2" id="KW-0596">Phosphopantetheine</keyword>
<keyword evidence="3" id="KW-0597">Phosphoprotein</keyword>
<dbReference type="CDD" id="cd05913">
    <property type="entry name" value="PaaK"/>
    <property type="match status" value="1"/>
</dbReference>
<evidence type="ECO:0000256" key="9">
    <source>
        <dbReference type="ARBA" id="ARBA00068695"/>
    </source>
</evidence>
<evidence type="ECO:0000256" key="4">
    <source>
        <dbReference type="ARBA" id="ARBA00022598"/>
    </source>
</evidence>
<dbReference type="InterPro" id="IPR011880">
    <property type="entry name" value="PA_CoA_ligase"/>
</dbReference>
<sequence>MRSPRENPEYLDRESLQELQLKRLRKVLDRVYHKVPFYRKAFRANKVKPENIKNLRDLQRLPFTTTEDLRAGYPYGFLVSSLSHLIRLHTSTGTTGKPKAVLFTQKDIDQATELIARSMRMTGAEPDDVFQNMMSYGLFTGGLIFHYGAERAGLLVIPGGAGNTERQIELMRDFKTTIVHLTPSYVLYLAEVMERMGLSPRDDFNLRIAYLGAEPYSEATKSKIEEIFSLDAYNSYGLSEMNGPGVAFECKEKCGMHLWEDNFIMEVIDPETLEILREGEEGELVLSTIDREAMPILRYRTGDLTRIYPDPCRCGRVHRRISRIKGRVDDMFVLRGVNIFPSEVERILMSLPEVEGNYQILLEREEGLDNMRVRVEIRKKIFRGSLQDLKRLQNKIKAKLKRELMVSPQVELVEPATLPRTTGKAKRLIDKRKI</sequence>
<evidence type="ECO:0000259" key="13">
    <source>
        <dbReference type="Pfam" id="PF14535"/>
    </source>
</evidence>
<dbReference type="GO" id="GO:0000166">
    <property type="term" value="F:nucleotide binding"/>
    <property type="evidence" value="ECO:0007669"/>
    <property type="project" value="UniProtKB-KW"/>
</dbReference>
<comment type="pathway">
    <text evidence="6 11">Aromatic compound metabolism; phenylacetate degradation.</text>
</comment>
<evidence type="ECO:0000256" key="11">
    <source>
        <dbReference type="PIRNR" id="PIRNR006444"/>
    </source>
</evidence>
<evidence type="ECO:0000256" key="1">
    <source>
        <dbReference type="ARBA" id="ARBA00011245"/>
    </source>
</evidence>
<dbReference type="GO" id="GO:0010124">
    <property type="term" value="P:phenylacetate catabolic process"/>
    <property type="evidence" value="ECO:0007669"/>
    <property type="project" value="UniProtKB-UniRule"/>
</dbReference>
<dbReference type="SUPFAM" id="SSF56801">
    <property type="entry name" value="Acetyl-CoA synthetase-like"/>
    <property type="match status" value="1"/>
</dbReference>
<dbReference type="Pfam" id="PF00501">
    <property type="entry name" value="AMP-binding"/>
    <property type="match status" value="1"/>
</dbReference>
<evidence type="ECO:0000313" key="15">
    <source>
        <dbReference type="Proteomes" id="UP000320679"/>
    </source>
</evidence>
<keyword evidence="5 11" id="KW-0547">Nucleotide-binding</keyword>
<dbReference type="EC" id="6.2.1.30" evidence="8 11"/>
<protein>
    <recommendedName>
        <fullName evidence="9 11">Phenylacetate-coenzyme A ligase</fullName>
        <ecNumber evidence="8 11">6.2.1.30</ecNumber>
    </recommendedName>
    <alternativeName>
        <fullName evidence="10 11">Phenylacetyl-CoA ligase</fullName>
    </alternativeName>
</protein>
<evidence type="ECO:0000256" key="3">
    <source>
        <dbReference type="ARBA" id="ARBA00022553"/>
    </source>
</evidence>
<keyword evidence="4 11" id="KW-0436">Ligase</keyword>
<feature type="domain" description="AMP-dependent synthetase/ligase" evidence="12">
    <location>
        <begin position="90"/>
        <end position="287"/>
    </location>
</feature>
<evidence type="ECO:0000313" key="14">
    <source>
        <dbReference type="EMBL" id="TET43335.1"/>
    </source>
</evidence>
<comment type="function">
    <text evidence="11">Catalyzes the activation of phenylacetic acid (PA) to phenylacetyl-CoA (PA-CoA).</text>
</comment>
<dbReference type="GO" id="GO:0047475">
    <property type="term" value="F:phenylacetate-CoA ligase activity"/>
    <property type="evidence" value="ECO:0007669"/>
    <property type="project" value="UniProtKB-EC"/>
</dbReference>
<evidence type="ECO:0000256" key="7">
    <source>
        <dbReference type="ARBA" id="ARBA00061566"/>
    </source>
</evidence>
<evidence type="ECO:0000256" key="5">
    <source>
        <dbReference type="ARBA" id="ARBA00022741"/>
    </source>
</evidence>
<evidence type="ECO:0000256" key="8">
    <source>
        <dbReference type="ARBA" id="ARBA00066629"/>
    </source>
</evidence>